<organism evidence="2 3">
    <name type="scientific">Photobacterium chitinilyticum</name>
    <dbReference type="NCBI Taxonomy" id="2485123"/>
    <lineage>
        <taxon>Bacteria</taxon>
        <taxon>Pseudomonadati</taxon>
        <taxon>Pseudomonadota</taxon>
        <taxon>Gammaproteobacteria</taxon>
        <taxon>Vibrionales</taxon>
        <taxon>Vibrionaceae</taxon>
        <taxon>Photobacterium</taxon>
    </lineage>
</organism>
<feature type="transmembrane region" description="Helical" evidence="1">
    <location>
        <begin position="7"/>
        <end position="25"/>
    </location>
</feature>
<keyword evidence="1" id="KW-1133">Transmembrane helix</keyword>
<dbReference type="AlphaFoldDB" id="A0A3S3UKC9"/>
<name>A0A3S3UKC9_9GAMM</name>
<gene>
    <name evidence="2" type="ORF">EDI28_17200</name>
</gene>
<keyword evidence="1" id="KW-0812">Transmembrane</keyword>
<accession>A0A3S3UKC9</accession>
<evidence type="ECO:0000256" key="1">
    <source>
        <dbReference type="SAM" id="Phobius"/>
    </source>
</evidence>
<dbReference type="EMBL" id="RJLM01000007">
    <property type="protein sequence ID" value="RWX54470.1"/>
    <property type="molecule type" value="Genomic_DNA"/>
</dbReference>
<comment type="caution">
    <text evidence="2">The sequence shown here is derived from an EMBL/GenBank/DDBJ whole genome shotgun (WGS) entry which is preliminary data.</text>
</comment>
<keyword evidence="3" id="KW-1185">Reference proteome</keyword>
<dbReference type="Proteomes" id="UP000287563">
    <property type="component" value="Unassembled WGS sequence"/>
</dbReference>
<keyword evidence="1" id="KW-0472">Membrane</keyword>
<reference evidence="2 3" key="1">
    <citation type="submission" date="2018-11" db="EMBL/GenBank/DDBJ databases">
        <title>Photobacterium sp. BEI247 sp. nov., a marine bacterium isolated from Yongle Blue Hole in the South China Sea.</title>
        <authorList>
            <person name="Wang X."/>
        </authorList>
    </citation>
    <scope>NUCLEOTIDE SEQUENCE [LARGE SCALE GENOMIC DNA]</scope>
    <source>
        <strain evidence="3">BEI247</strain>
    </source>
</reference>
<sequence length="161" mass="18326">MKLSRRGWNNVIIIAVVLFIAVIQFPDLIRERFATDDIHSSSNVQFLLPEQAVVSRLVLPQHVFTPQDLQGGSWTAEPQIEGAPQTFVEHWQSLAGTIVDDGMISQLKPQLSSPRTVEVWLQSADEPVRVTVYQLPQFWLLRSWQGTWLAISVDESYLFPN</sequence>
<protein>
    <submittedName>
        <fullName evidence="2">Uncharacterized protein</fullName>
    </submittedName>
</protein>
<evidence type="ECO:0000313" key="2">
    <source>
        <dbReference type="EMBL" id="RWX54470.1"/>
    </source>
</evidence>
<proteinExistence type="predicted"/>
<dbReference type="OrthoDB" id="5829309at2"/>
<evidence type="ECO:0000313" key="3">
    <source>
        <dbReference type="Proteomes" id="UP000287563"/>
    </source>
</evidence>